<accession>A0ABS1KJP5</accession>
<evidence type="ECO:0000256" key="1">
    <source>
        <dbReference type="SAM" id="Phobius"/>
    </source>
</evidence>
<gene>
    <name evidence="4" type="ORF">JI741_00565</name>
</gene>
<feature type="domain" description="Protein FecR C-terminal" evidence="3">
    <location>
        <begin position="264"/>
        <end position="330"/>
    </location>
</feature>
<keyword evidence="1" id="KW-0812">Transmembrane</keyword>
<dbReference type="Gene3D" id="3.55.50.30">
    <property type="match status" value="1"/>
</dbReference>
<dbReference type="InterPro" id="IPR032508">
    <property type="entry name" value="FecR_C"/>
</dbReference>
<dbReference type="PANTHER" id="PTHR30273">
    <property type="entry name" value="PERIPLASMIC SIGNAL SENSOR AND SIGMA FACTOR ACTIVATOR FECR-RELATED"/>
    <property type="match status" value="1"/>
</dbReference>
<feature type="transmembrane region" description="Helical" evidence="1">
    <location>
        <begin position="94"/>
        <end position="116"/>
    </location>
</feature>
<dbReference type="PANTHER" id="PTHR30273:SF2">
    <property type="entry name" value="PROTEIN FECR"/>
    <property type="match status" value="1"/>
</dbReference>
<dbReference type="InterPro" id="IPR012373">
    <property type="entry name" value="Ferrdict_sens_TM"/>
</dbReference>
<keyword evidence="5" id="KW-1185">Reference proteome</keyword>
<feature type="domain" description="FecR protein" evidence="2">
    <location>
        <begin position="130"/>
        <end position="219"/>
    </location>
</feature>
<dbReference type="Pfam" id="PF16344">
    <property type="entry name" value="FecR_C"/>
    <property type="match status" value="1"/>
</dbReference>
<sequence length="333" mass="37530">MDAEAPLPIKEIITRFLEGHASEEEIAQLHEWVKQDDANRQYFYEINDAYQASITLPRYNQPKINTAWDQLSKGLNTPGLVQHPAVPKSNRYTFLLKVAASITLLALTGLAIILLLRDFTAAPSVVYNAGGNSMRIRLPDSSFVWLNRNSTLEYAASFGAEHREVLLTGEAFFDVRKNNHPFVVKTNHIQVHVKGTKFNVKAYATDAATKTTLAEGKIELLIDGNQSRYVMHPGDQITLDSDHNKVVRKKVNPANFSAWKEEQLTFDGTPLRDIILQLESRFNVNIVPDANVSLNERLSITVEDETLDEVLDLIQQVSRVKVHKDKNTIVLTQ</sequence>
<keyword evidence="1" id="KW-1133">Transmembrane helix</keyword>
<protein>
    <submittedName>
        <fullName evidence="4">FecR domain-containing protein</fullName>
    </submittedName>
</protein>
<evidence type="ECO:0000313" key="4">
    <source>
        <dbReference type="EMBL" id="MBL0739681.1"/>
    </source>
</evidence>
<dbReference type="Pfam" id="PF04773">
    <property type="entry name" value="FecR"/>
    <property type="match status" value="1"/>
</dbReference>
<keyword evidence="1" id="KW-0472">Membrane</keyword>
<evidence type="ECO:0000313" key="5">
    <source>
        <dbReference type="Proteomes" id="UP000613030"/>
    </source>
</evidence>
<organism evidence="4 5">
    <name type="scientific">Chryseolinea lacunae</name>
    <dbReference type="NCBI Taxonomy" id="2801331"/>
    <lineage>
        <taxon>Bacteria</taxon>
        <taxon>Pseudomonadati</taxon>
        <taxon>Bacteroidota</taxon>
        <taxon>Cytophagia</taxon>
        <taxon>Cytophagales</taxon>
        <taxon>Fulvivirgaceae</taxon>
        <taxon>Chryseolinea</taxon>
    </lineage>
</organism>
<dbReference type="EMBL" id="JAERRB010000001">
    <property type="protein sequence ID" value="MBL0739681.1"/>
    <property type="molecule type" value="Genomic_DNA"/>
</dbReference>
<dbReference type="InterPro" id="IPR006860">
    <property type="entry name" value="FecR"/>
</dbReference>
<reference evidence="4 5" key="1">
    <citation type="submission" date="2021-01" db="EMBL/GenBank/DDBJ databases">
        <title>Chryseolinea sp. Jin1 Genome sequencing and assembly.</title>
        <authorList>
            <person name="Kim I."/>
        </authorList>
    </citation>
    <scope>NUCLEOTIDE SEQUENCE [LARGE SCALE GENOMIC DNA]</scope>
    <source>
        <strain evidence="4 5">Jin1</strain>
    </source>
</reference>
<dbReference type="RefSeq" id="WP_202006655.1">
    <property type="nucleotide sequence ID" value="NZ_JAERRB010000001.1"/>
</dbReference>
<dbReference type="Proteomes" id="UP000613030">
    <property type="component" value="Unassembled WGS sequence"/>
</dbReference>
<proteinExistence type="predicted"/>
<evidence type="ECO:0000259" key="3">
    <source>
        <dbReference type="Pfam" id="PF16344"/>
    </source>
</evidence>
<comment type="caution">
    <text evidence="4">The sequence shown here is derived from an EMBL/GenBank/DDBJ whole genome shotgun (WGS) entry which is preliminary data.</text>
</comment>
<dbReference type="Gene3D" id="2.60.120.1440">
    <property type="match status" value="1"/>
</dbReference>
<evidence type="ECO:0000259" key="2">
    <source>
        <dbReference type="Pfam" id="PF04773"/>
    </source>
</evidence>
<name>A0ABS1KJP5_9BACT</name>
<dbReference type="PIRSF" id="PIRSF018266">
    <property type="entry name" value="FecR"/>
    <property type="match status" value="1"/>
</dbReference>